<protein>
    <submittedName>
        <fullName evidence="2">Thiamine monophosphate synthase</fullName>
    </submittedName>
</protein>
<dbReference type="Proteomes" id="UP000034325">
    <property type="component" value="Unassembled WGS sequence"/>
</dbReference>
<dbReference type="SUPFAM" id="SSF55811">
    <property type="entry name" value="Nudix"/>
    <property type="match status" value="1"/>
</dbReference>
<accession>A0A0G0M384</accession>
<reference evidence="2 3" key="1">
    <citation type="journal article" date="2015" name="Nature">
        <title>rRNA introns, odd ribosomes, and small enigmatic genomes across a large radiation of phyla.</title>
        <authorList>
            <person name="Brown C.T."/>
            <person name="Hug L.A."/>
            <person name="Thomas B.C."/>
            <person name="Sharon I."/>
            <person name="Castelle C.J."/>
            <person name="Singh A."/>
            <person name="Wilkins M.J."/>
            <person name="Williams K.H."/>
            <person name="Banfield J.F."/>
        </authorList>
    </citation>
    <scope>NUCLEOTIDE SEQUENCE [LARGE SCALE GENOMIC DNA]</scope>
</reference>
<dbReference type="InterPro" id="IPR015797">
    <property type="entry name" value="NUDIX_hydrolase-like_dom_sf"/>
</dbReference>
<evidence type="ECO:0000313" key="2">
    <source>
        <dbReference type="EMBL" id="KKQ98638.1"/>
    </source>
</evidence>
<feature type="domain" description="Nudix hydrolase" evidence="1">
    <location>
        <begin position="1"/>
        <end position="135"/>
    </location>
</feature>
<dbReference type="PROSITE" id="PS51462">
    <property type="entry name" value="NUDIX"/>
    <property type="match status" value="1"/>
</dbReference>
<proteinExistence type="predicted"/>
<comment type="caution">
    <text evidence="2">The sequence shown here is derived from an EMBL/GenBank/DDBJ whole genome shotgun (WGS) entry which is preliminary data.</text>
</comment>
<gene>
    <name evidence="2" type="ORF">UT23_C0002G0138</name>
</gene>
<evidence type="ECO:0000259" key="1">
    <source>
        <dbReference type="PROSITE" id="PS51462"/>
    </source>
</evidence>
<dbReference type="AlphaFoldDB" id="A0A0G0M384"/>
<dbReference type="Pfam" id="PF00293">
    <property type="entry name" value="NUDIX"/>
    <property type="match status" value="1"/>
</dbReference>
<dbReference type="InterPro" id="IPR000086">
    <property type="entry name" value="NUDIX_hydrolase_dom"/>
</dbReference>
<dbReference type="Gene3D" id="3.90.79.10">
    <property type="entry name" value="Nucleoside Triphosphate Pyrophosphohydrolase"/>
    <property type="match status" value="1"/>
</dbReference>
<dbReference type="EMBL" id="LBWA01000002">
    <property type="protein sequence ID" value="KKQ98638.1"/>
    <property type="molecule type" value="Genomic_DNA"/>
</dbReference>
<dbReference type="CDD" id="cd02883">
    <property type="entry name" value="NUDIX_Hydrolase"/>
    <property type="match status" value="1"/>
</dbReference>
<organism evidence="2 3">
    <name type="scientific">Candidatus Woesebacteria bacterium GW2011_GWA1_39_12</name>
    <dbReference type="NCBI Taxonomy" id="1618549"/>
    <lineage>
        <taxon>Bacteria</taxon>
        <taxon>Candidatus Woeseibacteriota</taxon>
    </lineage>
</organism>
<sequence length="139" mass="15682">MAIRAAGILLVNKGGQLLVLHRKGNVPEGNRWGLPGGKVAEGASFIDTAVSKTRQEIGLEFNQENLTHLGTFNFYVVRKQINYDVWLAETTLTSNSKIDLNLEGHDKYKWESPEVLLGYKDLMVGMYPILEKYLQFINL</sequence>
<evidence type="ECO:0000313" key="3">
    <source>
        <dbReference type="Proteomes" id="UP000034325"/>
    </source>
</evidence>
<name>A0A0G0M384_9BACT</name>